<dbReference type="AlphaFoldDB" id="A0AAE0SMT3"/>
<dbReference type="Gene3D" id="2.30.30.40">
    <property type="entry name" value="SH3 Domains"/>
    <property type="match status" value="1"/>
</dbReference>
<feature type="region of interest" description="Disordered" evidence="1">
    <location>
        <begin position="898"/>
        <end position="928"/>
    </location>
</feature>
<dbReference type="GO" id="GO:0004842">
    <property type="term" value="F:ubiquitin-protein transferase activity"/>
    <property type="evidence" value="ECO:0007669"/>
    <property type="project" value="InterPro"/>
</dbReference>
<dbReference type="Proteomes" id="UP001195483">
    <property type="component" value="Unassembled WGS sequence"/>
</dbReference>
<feature type="region of interest" description="Disordered" evidence="1">
    <location>
        <begin position="228"/>
        <end position="261"/>
    </location>
</feature>
<dbReference type="InterPro" id="IPR036465">
    <property type="entry name" value="vWFA_dom_sf"/>
</dbReference>
<name>A0AAE0SMT3_9BIVA</name>
<reference evidence="3" key="3">
    <citation type="submission" date="2023-05" db="EMBL/GenBank/DDBJ databases">
        <authorList>
            <person name="Smith C.H."/>
        </authorList>
    </citation>
    <scope>NUCLEOTIDE SEQUENCE</scope>
    <source>
        <strain evidence="3">CHS0354</strain>
        <tissue evidence="3">Mantle</tissue>
    </source>
</reference>
<evidence type="ECO:0000313" key="4">
    <source>
        <dbReference type="Proteomes" id="UP001195483"/>
    </source>
</evidence>
<reference evidence="3" key="1">
    <citation type="journal article" date="2021" name="Genome Biol. Evol.">
        <title>A High-Quality Reference Genome for a Parasitic Bivalve with Doubly Uniparental Inheritance (Bivalvia: Unionida).</title>
        <authorList>
            <person name="Smith C.H."/>
        </authorList>
    </citation>
    <scope>NUCLEOTIDE SEQUENCE</scope>
    <source>
        <strain evidence="3">CHS0354</strain>
    </source>
</reference>
<evidence type="ECO:0000313" key="3">
    <source>
        <dbReference type="EMBL" id="KAK3594566.1"/>
    </source>
</evidence>
<dbReference type="EMBL" id="JAEAOA010000812">
    <property type="protein sequence ID" value="KAK3594566.1"/>
    <property type="molecule type" value="Genomic_DNA"/>
</dbReference>
<dbReference type="SUPFAM" id="SSF159034">
    <property type="entry name" value="Mib/herc2 domain-like"/>
    <property type="match status" value="1"/>
</dbReference>
<feature type="compositionally biased region" description="Basic and acidic residues" evidence="1">
    <location>
        <begin position="382"/>
        <end position="391"/>
    </location>
</feature>
<evidence type="ECO:0000256" key="1">
    <source>
        <dbReference type="SAM" id="MobiDB-lite"/>
    </source>
</evidence>
<comment type="caution">
    <text evidence="3">The sequence shown here is derived from an EMBL/GenBank/DDBJ whole genome shotgun (WGS) entry which is preliminary data.</text>
</comment>
<dbReference type="CDD" id="cd00198">
    <property type="entry name" value="vWFA"/>
    <property type="match status" value="1"/>
</dbReference>
<feature type="domain" description="VWFA" evidence="2">
    <location>
        <begin position="452"/>
        <end position="650"/>
    </location>
</feature>
<evidence type="ECO:0000259" key="2">
    <source>
        <dbReference type="PROSITE" id="PS50234"/>
    </source>
</evidence>
<keyword evidence="4" id="KW-1185">Reference proteome</keyword>
<dbReference type="SMART" id="SM00327">
    <property type="entry name" value="VWA"/>
    <property type="match status" value="1"/>
</dbReference>
<accession>A0AAE0SMT3</accession>
<dbReference type="PROSITE" id="PS50234">
    <property type="entry name" value="VWFA"/>
    <property type="match status" value="1"/>
</dbReference>
<feature type="region of interest" description="Disordered" evidence="1">
    <location>
        <begin position="995"/>
        <end position="1018"/>
    </location>
</feature>
<reference evidence="3" key="2">
    <citation type="journal article" date="2021" name="Genome Biol. Evol.">
        <title>Developing a high-quality reference genome for a parasitic bivalve with doubly uniparental inheritance (Bivalvia: Unionida).</title>
        <authorList>
            <person name="Smith C.H."/>
        </authorList>
    </citation>
    <scope>NUCLEOTIDE SEQUENCE</scope>
    <source>
        <strain evidence="3">CHS0354</strain>
        <tissue evidence="3">Mantle</tissue>
    </source>
</reference>
<dbReference type="GO" id="GO:0046872">
    <property type="term" value="F:metal ion binding"/>
    <property type="evidence" value="ECO:0007669"/>
    <property type="project" value="InterPro"/>
</dbReference>
<gene>
    <name evidence="3" type="ORF">CHS0354_013329</name>
</gene>
<feature type="region of interest" description="Disordered" evidence="1">
    <location>
        <begin position="374"/>
        <end position="394"/>
    </location>
</feature>
<feature type="compositionally biased region" description="Polar residues" evidence="1">
    <location>
        <begin position="898"/>
        <end position="914"/>
    </location>
</feature>
<dbReference type="SUPFAM" id="SSF53300">
    <property type="entry name" value="vWA-like"/>
    <property type="match status" value="1"/>
</dbReference>
<dbReference type="InterPro" id="IPR002035">
    <property type="entry name" value="VWF_A"/>
</dbReference>
<proteinExistence type="predicted"/>
<organism evidence="3 4">
    <name type="scientific">Potamilus streckersoni</name>
    <dbReference type="NCBI Taxonomy" id="2493646"/>
    <lineage>
        <taxon>Eukaryota</taxon>
        <taxon>Metazoa</taxon>
        <taxon>Spiralia</taxon>
        <taxon>Lophotrochozoa</taxon>
        <taxon>Mollusca</taxon>
        <taxon>Bivalvia</taxon>
        <taxon>Autobranchia</taxon>
        <taxon>Heteroconchia</taxon>
        <taxon>Palaeoheterodonta</taxon>
        <taxon>Unionida</taxon>
        <taxon>Unionoidea</taxon>
        <taxon>Unionidae</taxon>
        <taxon>Ambleminae</taxon>
        <taxon>Lampsilini</taxon>
        <taxon>Potamilus</taxon>
    </lineage>
</organism>
<protein>
    <recommendedName>
        <fullName evidence="2">VWFA domain-containing protein</fullName>
    </recommendedName>
</protein>
<dbReference type="Gene3D" id="3.40.50.410">
    <property type="entry name" value="von Willebrand factor, type A domain"/>
    <property type="match status" value="1"/>
</dbReference>
<dbReference type="InterPro" id="IPR037252">
    <property type="entry name" value="Mib_Herc2_sf"/>
</dbReference>
<dbReference type="Pfam" id="PF13519">
    <property type="entry name" value="VWA_2"/>
    <property type="match status" value="1"/>
</dbReference>
<sequence length="1018" mass="116224">MAEFLIKEDESGLGDGDSSDAIILPALYSYRTSLRRKDAQEMELEHIRLRVEKKNGIFKMISKRFNRLQTPTTSRNIDEEPMPITVLSRTEENSTRTKGGKRFDLENHHNYDNVPRLVDTINKLVDRLDTLDHRLEQGNIRLCDRSCCHEYTKIESGSVSCINIEKLADECECSEIKHANQGTHEKIKGHVDICMTDANLHKESPKTKSDSNVVELYEMLPNQEQYGSEGHNMHPSSNNKVAGKLKNDDENQPNNTMNLANDPKQLDIRENIITKKISDEGESFTQFIRIDSSGLRRLKTDPQEDNRQKIIKEDFKNEISTQVNAKQHTNAKPSRKANLKKYEHIQFKGDTNCSNRQKKIIKLSSDIVKTNDKPNTDGNLVKTERSADKNRNKNKGGIILGPAVSGVAKTLTQANVSYIEPTHLPNEYWDSVWIETYEKAKEIMKSRSIGFDTIICLDTSASVAEYWGDIQDFLRNLINEIERVQPMENGLMEHIALLTFGHETYVLQHFTTNYQELLTQIHTICPEGSTPMYWAVDLCQAILLGSAYELRLRNFSLSPRLILITDGRPTFKLMTGGIDEYVKYDEDKEKEDIARQLILLSMQMPLLRVYAVAVGNNCDKDFLTAMTNSCGGKLTTLSDWSSMSQYGKKMELASKYFGICSGSQDVLVKVLRESSGLPQEDIVFVTTVVKDQLEYQNNEGTTSDDEELQGTYQLPPVGSRVRRGLHWNRNDEDNTGPGTIIAYSKGKAFSGWIIVEWDQPKKYCRWRFKYRYGAENAYDVKLLAHERPRVSEHWFLMKIGCEVVRVSSLTFIDDGIEEGTVGMVYNVNMRGENAIKVRWQNGKRRIYDNKALLSGVIVLSPRSRPYHEVLPFEPSQFLHNLSPSIYQEVSDYSRPQPLTQEALTPSRRQSSTRELLNPSALHNEDNNGHFTEEIEPLTIENVERGGMPFVDDRNIRNQIRTGIEERRNKVPLCGTGNSSYSKTRYDQKEIMKSVTQAAPNGNTKLHRTKRSNKNADVQ</sequence>